<reference evidence="1" key="1">
    <citation type="submission" date="2014-11" db="EMBL/GenBank/DDBJ databases">
        <authorList>
            <person name="Amaro Gonzalez C."/>
        </authorList>
    </citation>
    <scope>NUCLEOTIDE SEQUENCE</scope>
</reference>
<proteinExistence type="predicted"/>
<accession>A0A0E9VLQ3</accession>
<dbReference type="EMBL" id="GBXM01030257">
    <property type="protein sequence ID" value="JAH78320.1"/>
    <property type="molecule type" value="Transcribed_RNA"/>
</dbReference>
<organism evidence="1">
    <name type="scientific">Anguilla anguilla</name>
    <name type="common">European freshwater eel</name>
    <name type="synonym">Muraena anguilla</name>
    <dbReference type="NCBI Taxonomy" id="7936"/>
    <lineage>
        <taxon>Eukaryota</taxon>
        <taxon>Metazoa</taxon>
        <taxon>Chordata</taxon>
        <taxon>Craniata</taxon>
        <taxon>Vertebrata</taxon>
        <taxon>Euteleostomi</taxon>
        <taxon>Actinopterygii</taxon>
        <taxon>Neopterygii</taxon>
        <taxon>Teleostei</taxon>
        <taxon>Anguilliformes</taxon>
        <taxon>Anguillidae</taxon>
        <taxon>Anguilla</taxon>
    </lineage>
</organism>
<sequence length="26" mass="2797">MGKPAWLPVPATVTLDPWSSSWSSVP</sequence>
<dbReference type="AlphaFoldDB" id="A0A0E9VLQ3"/>
<reference evidence="1" key="2">
    <citation type="journal article" date="2015" name="Fish Shellfish Immunol.">
        <title>Early steps in the European eel (Anguilla anguilla)-Vibrio vulnificus interaction in the gills: Role of the RtxA13 toxin.</title>
        <authorList>
            <person name="Callol A."/>
            <person name="Pajuelo D."/>
            <person name="Ebbesson L."/>
            <person name="Teles M."/>
            <person name="MacKenzie S."/>
            <person name="Amaro C."/>
        </authorList>
    </citation>
    <scope>NUCLEOTIDE SEQUENCE</scope>
</reference>
<name>A0A0E9VLQ3_ANGAN</name>
<protein>
    <submittedName>
        <fullName evidence="1">Uncharacterized protein</fullName>
    </submittedName>
</protein>
<evidence type="ECO:0000313" key="1">
    <source>
        <dbReference type="EMBL" id="JAH78320.1"/>
    </source>
</evidence>